<gene>
    <name evidence="4" type="ORF">EJ08DRAFT_655959</name>
</gene>
<dbReference type="PANTHER" id="PTHR34502:SF4">
    <property type="entry name" value="DUF6594 DOMAIN-CONTAINING PROTEIN"/>
    <property type="match status" value="1"/>
</dbReference>
<keyword evidence="5" id="KW-1185">Reference proteome</keyword>
<feature type="coiled-coil region" evidence="1">
    <location>
        <begin position="42"/>
        <end position="109"/>
    </location>
</feature>
<feature type="transmembrane region" description="Helical" evidence="2">
    <location>
        <begin position="205"/>
        <end position="228"/>
    </location>
</feature>
<reference evidence="4" key="1">
    <citation type="journal article" date="2020" name="Stud. Mycol.">
        <title>101 Dothideomycetes genomes: a test case for predicting lifestyles and emergence of pathogens.</title>
        <authorList>
            <person name="Haridas S."/>
            <person name="Albert R."/>
            <person name="Binder M."/>
            <person name="Bloem J."/>
            <person name="Labutti K."/>
            <person name="Salamov A."/>
            <person name="Andreopoulos B."/>
            <person name="Baker S."/>
            <person name="Barry K."/>
            <person name="Bills G."/>
            <person name="Bluhm B."/>
            <person name="Cannon C."/>
            <person name="Castanera R."/>
            <person name="Culley D."/>
            <person name="Daum C."/>
            <person name="Ezra D."/>
            <person name="Gonzalez J."/>
            <person name="Henrissat B."/>
            <person name="Kuo A."/>
            <person name="Liang C."/>
            <person name="Lipzen A."/>
            <person name="Lutzoni F."/>
            <person name="Magnuson J."/>
            <person name="Mondo S."/>
            <person name="Nolan M."/>
            <person name="Ohm R."/>
            <person name="Pangilinan J."/>
            <person name="Park H.-J."/>
            <person name="Ramirez L."/>
            <person name="Alfaro M."/>
            <person name="Sun H."/>
            <person name="Tritt A."/>
            <person name="Yoshinaga Y."/>
            <person name="Zwiers L.-H."/>
            <person name="Turgeon B."/>
            <person name="Goodwin S."/>
            <person name="Spatafora J."/>
            <person name="Crous P."/>
            <person name="Grigoriev I."/>
        </authorList>
    </citation>
    <scope>NUCLEOTIDE SEQUENCE</scope>
    <source>
        <strain evidence="4">CBS 130266</strain>
    </source>
</reference>
<dbReference type="InterPro" id="IPR046529">
    <property type="entry name" value="DUF6594"/>
</dbReference>
<evidence type="ECO:0000259" key="3">
    <source>
        <dbReference type="Pfam" id="PF20237"/>
    </source>
</evidence>
<feature type="domain" description="DUF6594" evidence="3">
    <location>
        <begin position="13"/>
        <end position="273"/>
    </location>
</feature>
<proteinExistence type="predicted"/>
<keyword evidence="2" id="KW-0472">Membrane</keyword>
<dbReference type="PANTHER" id="PTHR34502">
    <property type="entry name" value="DUF6594 DOMAIN-CONTAINING PROTEIN-RELATED"/>
    <property type="match status" value="1"/>
</dbReference>
<feature type="transmembrane region" description="Helical" evidence="2">
    <location>
        <begin position="234"/>
        <end position="254"/>
    </location>
</feature>
<name>A0A9P4P4B5_9PEZI</name>
<evidence type="ECO:0000313" key="5">
    <source>
        <dbReference type="Proteomes" id="UP000800235"/>
    </source>
</evidence>
<accession>A0A9P4P4B5</accession>
<evidence type="ECO:0000313" key="4">
    <source>
        <dbReference type="EMBL" id="KAF2436286.1"/>
    </source>
</evidence>
<dbReference type="Pfam" id="PF20237">
    <property type="entry name" value="DUF6594"/>
    <property type="match status" value="1"/>
</dbReference>
<dbReference type="EMBL" id="MU007011">
    <property type="protein sequence ID" value="KAF2436286.1"/>
    <property type="molecule type" value="Genomic_DNA"/>
</dbReference>
<protein>
    <recommendedName>
        <fullName evidence="3">DUF6594 domain-containing protein</fullName>
    </recommendedName>
</protein>
<keyword evidence="2" id="KW-1133">Transmembrane helix</keyword>
<evidence type="ECO:0000256" key="2">
    <source>
        <dbReference type="SAM" id="Phobius"/>
    </source>
</evidence>
<dbReference type="AlphaFoldDB" id="A0A9P4P4B5"/>
<dbReference type="Proteomes" id="UP000800235">
    <property type="component" value="Unassembled WGS sequence"/>
</dbReference>
<keyword evidence="1" id="KW-0175">Coiled coil</keyword>
<evidence type="ECO:0000256" key="1">
    <source>
        <dbReference type="SAM" id="Coils"/>
    </source>
</evidence>
<keyword evidence="2" id="KW-0812">Transmembrane</keyword>
<sequence>MAEAQKGIRRDGYPAVAKWIAQDPDHEGFIFRRFNRLCARNLLNLQSQLISIETELDALDEDAWKRKDTSLKRWETYEQNVENSNNELAQRQKELYKNMEVKIKEYQEAMLLQSSFAELDKPRNRALSSYRYWFDGGNKNGIALNPILEGRAKAMLDSKEDLAALRSPADKDPLSRFIQDYWIFPGQKLDPRGGSAHFRERHVSLLVLLINLLVAGLLLVGVIIWLYFEETPVKRLIIISVFTGIFGLSIGILTNARRAEIFGASAAYAAVLMVFVSGDLAPKSTS</sequence>
<dbReference type="OrthoDB" id="3533814at2759"/>
<organism evidence="4 5">
    <name type="scientific">Tothia fuscella</name>
    <dbReference type="NCBI Taxonomy" id="1048955"/>
    <lineage>
        <taxon>Eukaryota</taxon>
        <taxon>Fungi</taxon>
        <taxon>Dikarya</taxon>
        <taxon>Ascomycota</taxon>
        <taxon>Pezizomycotina</taxon>
        <taxon>Dothideomycetes</taxon>
        <taxon>Pleosporomycetidae</taxon>
        <taxon>Venturiales</taxon>
        <taxon>Cylindrosympodiaceae</taxon>
        <taxon>Tothia</taxon>
    </lineage>
</organism>
<feature type="transmembrane region" description="Helical" evidence="2">
    <location>
        <begin position="261"/>
        <end position="281"/>
    </location>
</feature>
<comment type="caution">
    <text evidence="4">The sequence shown here is derived from an EMBL/GenBank/DDBJ whole genome shotgun (WGS) entry which is preliminary data.</text>
</comment>